<sequence length="170" mass="19005">MHELSSVTRRPKETLTELYIRIEGIVEQLESLKPTGKEVYSDMFVSIIINALPKDFSNILTEADMKIPLTVYKKALKYVASHPSPQLKDVAIRKEMSKGIPVNSITSQETFVYQIPTGRKKIYCQRCEIISHDTQHCRASDVIDLVIILGADSSMVVIGAVNGKSGHVFI</sequence>
<dbReference type="EMBL" id="LWDP01000224">
    <property type="protein sequence ID" value="ORD93089.1"/>
    <property type="molecule type" value="Genomic_DNA"/>
</dbReference>
<dbReference type="VEuPathDB" id="MicrosporidiaDB:ECANGB1_1326"/>
<accession>A0A1Y1S408</accession>
<protein>
    <submittedName>
        <fullName evidence="1">Uncharacterized protein</fullName>
    </submittedName>
</protein>
<name>A0A1Y1S408_9MICR</name>
<reference evidence="1 2" key="1">
    <citation type="journal article" date="2017" name="Environ. Microbiol.">
        <title>Decay of the glycolytic pathway and adaptation to intranuclear parasitism within Enterocytozoonidae microsporidia.</title>
        <authorList>
            <person name="Wiredu Boakye D."/>
            <person name="Jaroenlak P."/>
            <person name="Prachumwat A."/>
            <person name="Williams T.A."/>
            <person name="Bateman K.S."/>
            <person name="Itsathitphaisarn O."/>
            <person name="Sritunyalucksana K."/>
            <person name="Paszkiewicz K.H."/>
            <person name="Moore K.A."/>
            <person name="Stentiford G.D."/>
            <person name="Williams B.A."/>
        </authorList>
    </citation>
    <scope>NUCLEOTIDE SEQUENCE [LARGE SCALE GENOMIC DNA]</scope>
    <source>
        <strain evidence="1 2">GB1</strain>
    </source>
</reference>
<keyword evidence="2" id="KW-1185">Reference proteome</keyword>
<dbReference type="Proteomes" id="UP000192639">
    <property type="component" value="Unassembled WGS sequence"/>
</dbReference>
<gene>
    <name evidence="1" type="ORF">ECANGB1_1326</name>
</gene>
<dbReference type="OrthoDB" id="10621915at2759"/>
<evidence type="ECO:0000313" key="1">
    <source>
        <dbReference type="EMBL" id="ORD93089.1"/>
    </source>
</evidence>
<proteinExistence type="predicted"/>
<evidence type="ECO:0000313" key="2">
    <source>
        <dbReference type="Proteomes" id="UP000192639"/>
    </source>
</evidence>
<dbReference type="AlphaFoldDB" id="A0A1Y1S408"/>
<organism evidence="1 2">
    <name type="scientific">Enterospora canceri</name>
    <dbReference type="NCBI Taxonomy" id="1081671"/>
    <lineage>
        <taxon>Eukaryota</taxon>
        <taxon>Fungi</taxon>
        <taxon>Fungi incertae sedis</taxon>
        <taxon>Microsporidia</taxon>
        <taxon>Enterocytozoonidae</taxon>
        <taxon>Enterospora</taxon>
    </lineage>
</organism>
<comment type="caution">
    <text evidence="1">The sequence shown here is derived from an EMBL/GenBank/DDBJ whole genome shotgun (WGS) entry which is preliminary data.</text>
</comment>